<dbReference type="SUPFAM" id="SSF53098">
    <property type="entry name" value="Ribonuclease H-like"/>
    <property type="match status" value="1"/>
</dbReference>
<evidence type="ECO:0000259" key="1">
    <source>
        <dbReference type="Pfam" id="PF13456"/>
    </source>
</evidence>
<dbReference type="Proteomes" id="UP001341840">
    <property type="component" value="Unassembled WGS sequence"/>
</dbReference>
<dbReference type="InterPro" id="IPR036397">
    <property type="entry name" value="RNaseH_sf"/>
</dbReference>
<sequence length="107" mass="12436">MTVVIFIRQLIHDLEAIPNRSPFLRNNLNSLFWSNPTLGEFKIYCDASDFYEKKAGFGCALRDHEGQWIKGCSRSFPPWSVMRCEILALWRGLVLSWECGIKRVNLL</sequence>
<dbReference type="InterPro" id="IPR044730">
    <property type="entry name" value="RNase_H-like_dom_plant"/>
</dbReference>
<organism evidence="2 3">
    <name type="scientific">Stylosanthes scabra</name>
    <dbReference type="NCBI Taxonomy" id="79078"/>
    <lineage>
        <taxon>Eukaryota</taxon>
        <taxon>Viridiplantae</taxon>
        <taxon>Streptophyta</taxon>
        <taxon>Embryophyta</taxon>
        <taxon>Tracheophyta</taxon>
        <taxon>Spermatophyta</taxon>
        <taxon>Magnoliopsida</taxon>
        <taxon>eudicotyledons</taxon>
        <taxon>Gunneridae</taxon>
        <taxon>Pentapetalae</taxon>
        <taxon>rosids</taxon>
        <taxon>fabids</taxon>
        <taxon>Fabales</taxon>
        <taxon>Fabaceae</taxon>
        <taxon>Papilionoideae</taxon>
        <taxon>50 kb inversion clade</taxon>
        <taxon>dalbergioids sensu lato</taxon>
        <taxon>Dalbergieae</taxon>
        <taxon>Pterocarpus clade</taxon>
        <taxon>Stylosanthes</taxon>
    </lineage>
</organism>
<dbReference type="InterPro" id="IPR002156">
    <property type="entry name" value="RNaseH_domain"/>
</dbReference>
<comment type="caution">
    <text evidence="2">The sequence shown here is derived from an EMBL/GenBank/DDBJ whole genome shotgun (WGS) entry which is preliminary data.</text>
</comment>
<keyword evidence="3" id="KW-1185">Reference proteome</keyword>
<dbReference type="CDD" id="cd06222">
    <property type="entry name" value="RNase_H_like"/>
    <property type="match status" value="1"/>
</dbReference>
<gene>
    <name evidence="2" type="ORF">PIB30_056432</name>
</gene>
<dbReference type="EMBL" id="JASCZI010060866">
    <property type="protein sequence ID" value="MED6136476.1"/>
    <property type="molecule type" value="Genomic_DNA"/>
</dbReference>
<evidence type="ECO:0000313" key="2">
    <source>
        <dbReference type="EMBL" id="MED6136476.1"/>
    </source>
</evidence>
<reference evidence="2 3" key="1">
    <citation type="journal article" date="2023" name="Plants (Basel)">
        <title>Bridging the Gap: Combining Genomics and Transcriptomics Approaches to Understand Stylosanthes scabra, an Orphan Legume from the Brazilian Caatinga.</title>
        <authorList>
            <person name="Ferreira-Neto J.R.C."/>
            <person name="da Silva M.D."/>
            <person name="Binneck E."/>
            <person name="de Melo N.F."/>
            <person name="da Silva R.H."/>
            <person name="de Melo A.L.T.M."/>
            <person name="Pandolfi V."/>
            <person name="Bustamante F.O."/>
            <person name="Brasileiro-Vidal A.C."/>
            <person name="Benko-Iseppon A.M."/>
        </authorList>
    </citation>
    <scope>NUCLEOTIDE SEQUENCE [LARGE SCALE GENOMIC DNA]</scope>
    <source>
        <tissue evidence="2">Leaves</tissue>
    </source>
</reference>
<proteinExistence type="predicted"/>
<dbReference type="InterPro" id="IPR012337">
    <property type="entry name" value="RNaseH-like_sf"/>
</dbReference>
<evidence type="ECO:0000313" key="3">
    <source>
        <dbReference type="Proteomes" id="UP001341840"/>
    </source>
</evidence>
<feature type="domain" description="RNase H type-1" evidence="1">
    <location>
        <begin position="52"/>
        <end position="104"/>
    </location>
</feature>
<protein>
    <recommendedName>
        <fullName evidence="1">RNase H type-1 domain-containing protein</fullName>
    </recommendedName>
</protein>
<dbReference type="Gene3D" id="3.30.420.10">
    <property type="entry name" value="Ribonuclease H-like superfamily/Ribonuclease H"/>
    <property type="match status" value="1"/>
</dbReference>
<name>A0ABU6SJ98_9FABA</name>
<dbReference type="PANTHER" id="PTHR47723">
    <property type="entry name" value="OS05G0353850 PROTEIN"/>
    <property type="match status" value="1"/>
</dbReference>
<dbReference type="PANTHER" id="PTHR47723:SF13">
    <property type="entry name" value="PUTATIVE-RELATED"/>
    <property type="match status" value="1"/>
</dbReference>
<dbReference type="Pfam" id="PF13456">
    <property type="entry name" value="RVT_3"/>
    <property type="match status" value="1"/>
</dbReference>
<dbReference type="InterPro" id="IPR053151">
    <property type="entry name" value="RNase_H-like"/>
</dbReference>
<accession>A0ABU6SJ98</accession>